<dbReference type="Gene3D" id="3.40.50.1820">
    <property type="entry name" value="alpha/beta hydrolase"/>
    <property type="match status" value="1"/>
</dbReference>
<feature type="coiled-coil region" evidence="1">
    <location>
        <begin position="857"/>
        <end position="884"/>
    </location>
</feature>
<dbReference type="EMBL" id="CAFZ01000362">
    <property type="protein sequence ID" value="CCA74840.1"/>
    <property type="molecule type" value="Genomic_DNA"/>
</dbReference>
<dbReference type="SUPFAM" id="SSF48452">
    <property type="entry name" value="TPR-like"/>
    <property type="match status" value="2"/>
</dbReference>
<dbReference type="InterPro" id="IPR011990">
    <property type="entry name" value="TPR-like_helical_dom_sf"/>
</dbReference>
<dbReference type="SMART" id="SM00028">
    <property type="entry name" value="TPR"/>
    <property type="match status" value="3"/>
</dbReference>
<dbReference type="Pfam" id="PF13374">
    <property type="entry name" value="TPR_10"/>
    <property type="match status" value="4"/>
</dbReference>
<dbReference type="InterPro" id="IPR019734">
    <property type="entry name" value="TPR_rpt"/>
</dbReference>
<proteinExistence type="predicted"/>
<dbReference type="AlphaFoldDB" id="G4TU47"/>
<dbReference type="STRING" id="1109443.G4TU47"/>
<comment type="caution">
    <text evidence="3">The sequence shown here is derived from an EMBL/GenBank/DDBJ whole genome shotgun (WGS) entry which is preliminary data.</text>
</comment>
<accession>G4TU47</accession>
<dbReference type="OrthoDB" id="10267514at2759"/>
<dbReference type="InterPro" id="IPR027417">
    <property type="entry name" value="P-loop_NTPase"/>
</dbReference>
<feature type="region of interest" description="Disordered" evidence="2">
    <location>
        <begin position="1"/>
        <end position="40"/>
    </location>
</feature>
<dbReference type="HOGENOM" id="CLU_000288_125_13_1"/>
<dbReference type="PANTHER" id="PTHR46082:SF6">
    <property type="entry name" value="AAA+ ATPASE DOMAIN-CONTAINING PROTEIN-RELATED"/>
    <property type="match status" value="1"/>
</dbReference>
<dbReference type="eggNOG" id="KOG1840">
    <property type="taxonomic scope" value="Eukaryota"/>
</dbReference>
<evidence type="ECO:0000313" key="3">
    <source>
        <dbReference type="EMBL" id="CCA74840.1"/>
    </source>
</evidence>
<keyword evidence="1" id="KW-0175">Coiled coil</keyword>
<keyword evidence="4" id="KW-1185">Reference proteome</keyword>
<dbReference type="InterPro" id="IPR053137">
    <property type="entry name" value="NLR-like"/>
</dbReference>
<dbReference type="SUPFAM" id="SSF53474">
    <property type="entry name" value="alpha/beta-Hydrolases"/>
    <property type="match status" value="1"/>
</dbReference>
<gene>
    <name evidence="3" type="ORF">PIIN_08809</name>
</gene>
<evidence type="ECO:0000256" key="2">
    <source>
        <dbReference type="SAM" id="MobiDB-lite"/>
    </source>
</evidence>
<sequence>MANRSYDQNKDLPPLPQTPPPVKPHADSNRSGQSTMPNSRSKVDRLGFLELASGINPIVDIVAIHGLGGHREKSWMTNDGILWLRDLLLADLPNARVLSYGYDADTDSPECVSTLTLRRHAEEFIRALLRRRADHPRRPIIFIAHDTGGIILKLALVICHSQRLGSRDQLRDILTSTHAILFFGTPHSGIDTSLLEQVNHLASAYMKMTDTILKDLRAHSSELEDIQSIYVQASVEIHSVFFSAEDTKARLNVSYSSTAIAGDPNATTIVLHTGHRDLVRFARRGNGDYQTVLKYLRMYFDNAGVEIKEKWVKEEQHRSVAKEEPTSVIAPKPCPPVSRGYVERIYLQSLITQNLLPDSPVKHQPRCILHGLGGAGKTQIATKWIQEHEHRFTRVICVNAEAQTQLEADLQRSIRCLGPDYSQMTWEDAVAYLDGKEKGWLLFFDNADLPYLDLRPYLPFSAHGAVLITTRNRECINYAPDGAVAVGPLEESEAVKLLHTTAGIAPHSDAQSLEIVRELGMLALAITLAGAYIRRTRSLNTFLDIFRKNRNRLLRRQPDLGSDFKYSAYTAFDLSFYQLRRRTQEFLKLCAFLHHSHIPHYLFERSTAFGFITYTVVKACPPPASDRTFTLKLVEIFGKTWDEISFQELIESASQASFIEVTMDGQFYSVNPLVQMYIQDSLSVEEKGDYIRMTEQLLLGAIRPAEGSNAELLPLLPHANRIPLSVQSESIAHTLTFNDFYDSLENWETCSKLLKCYLGRFKRTQGKKHIDSILVMGQLGEALWRCGQLSKAEKMLRETLALQREILGEKDGETIRTMACFGLTLCHRGQFHEAEKVQRDVLALEFEVSGPQHPETIAAMSNLAATLRGLMEKMEQEVFALRREVSGPRHPDTIGAMGNLALTLGDLGRFAEAENMERDVLALQLDISELGNPDTLLASYNLSHTLYRQGRLEEALQLLEETMKIRHEVLGEDHYHTQWARQLLGLIRSAQSVPY</sequence>
<dbReference type="Gene3D" id="3.40.50.300">
    <property type="entry name" value="P-loop containing nucleotide triphosphate hydrolases"/>
    <property type="match status" value="1"/>
</dbReference>
<dbReference type="Gene3D" id="1.25.40.10">
    <property type="entry name" value="Tetratricopeptide repeat domain"/>
    <property type="match status" value="2"/>
</dbReference>
<organism evidence="3 4">
    <name type="scientific">Serendipita indica (strain DSM 11827)</name>
    <name type="common">Root endophyte fungus</name>
    <name type="synonym">Piriformospora indica</name>
    <dbReference type="NCBI Taxonomy" id="1109443"/>
    <lineage>
        <taxon>Eukaryota</taxon>
        <taxon>Fungi</taxon>
        <taxon>Dikarya</taxon>
        <taxon>Basidiomycota</taxon>
        <taxon>Agaricomycotina</taxon>
        <taxon>Agaricomycetes</taxon>
        <taxon>Sebacinales</taxon>
        <taxon>Serendipitaceae</taxon>
        <taxon>Serendipita</taxon>
    </lineage>
</organism>
<protein>
    <submittedName>
        <fullName evidence="3">Related to kinesin light chain</fullName>
    </submittedName>
</protein>
<evidence type="ECO:0000256" key="1">
    <source>
        <dbReference type="SAM" id="Coils"/>
    </source>
</evidence>
<evidence type="ECO:0000313" key="4">
    <source>
        <dbReference type="Proteomes" id="UP000007148"/>
    </source>
</evidence>
<reference evidence="3 4" key="1">
    <citation type="journal article" date="2011" name="PLoS Pathog.">
        <title>Endophytic Life Strategies Decoded by Genome and Transcriptome Analyses of the Mutualistic Root Symbiont Piriformospora indica.</title>
        <authorList>
            <person name="Zuccaro A."/>
            <person name="Lahrmann U."/>
            <person name="Guldener U."/>
            <person name="Langen G."/>
            <person name="Pfiffi S."/>
            <person name="Biedenkopf D."/>
            <person name="Wong P."/>
            <person name="Samans B."/>
            <person name="Grimm C."/>
            <person name="Basiewicz M."/>
            <person name="Murat C."/>
            <person name="Martin F."/>
            <person name="Kogel K.H."/>
        </authorList>
    </citation>
    <scope>NUCLEOTIDE SEQUENCE [LARGE SCALE GENOMIC DNA]</scope>
    <source>
        <strain evidence="3 4">DSM 11827</strain>
    </source>
</reference>
<name>G4TU47_SERID</name>
<feature type="compositionally biased region" description="Pro residues" evidence="2">
    <location>
        <begin position="13"/>
        <end position="23"/>
    </location>
</feature>
<feature type="compositionally biased region" description="Polar residues" evidence="2">
    <location>
        <begin position="29"/>
        <end position="40"/>
    </location>
</feature>
<dbReference type="InParanoid" id="G4TU47"/>
<dbReference type="SUPFAM" id="SSF52540">
    <property type="entry name" value="P-loop containing nucleoside triphosphate hydrolases"/>
    <property type="match status" value="1"/>
</dbReference>
<dbReference type="Proteomes" id="UP000007148">
    <property type="component" value="Unassembled WGS sequence"/>
</dbReference>
<dbReference type="PANTHER" id="PTHR46082">
    <property type="entry name" value="ATP/GTP-BINDING PROTEIN-RELATED"/>
    <property type="match status" value="1"/>
</dbReference>
<dbReference type="InterPro" id="IPR029058">
    <property type="entry name" value="AB_hydrolase_fold"/>
</dbReference>